<accession>A0ABS4TK58</accession>
<gene>
    <name evidence="3" type="ORF">JOF56_005199</name>
</gene>
<dbReference type="RefSeq" id="WP_209642090.1">
    <property type="nucleotide sequence ID" value="NZ_JAGINW010000001.1"/>
</dbReference>
<dbReference type="SUPFAM" id="SSF56112">
    <property type="entry name" value="Protein kinase-like (PK-like)"/>
    <property type="match status" value="1"/>
</dbReference>
<evidence type="ECO:0000256" key="2">
    <source>
        <dbReference type="SAM" id="Phobius"/>
    </source>
</evidence>
<evidence type="ECO:0000313" key="4">
    <source>
        <dbReference type="Proteomes" id="UP001519332"/>
    </source>
</evidence>
<keyword evidence="2" id="KW-0472">Membrane</keyword>
<dbReference type="EMBL" id="JAGINW010000001">
    <property type="protein sequence ID" value="MBP2324814.1"/>
    <property type="molecule type" value="Genomic_DNA"/>
</dbReference>
<keyword evidence="2" id="KW-0812">Transmembrane</keyword>
<organism evidence="3 4">
    <name type="scientific">Kibdelosporangium banguiense</name>
    <dbReference type="NCBI Taxonomy" id="1365924"/>
    <lineage>
        <taxon>Bacteria</taxon>
        <taxon>Bacillati</taxon>
        <taxon>Actinomycetota</taxon>
        <taxon>Actinomycetes</taxon>
        <taxon>Pseudonocardiales</taxon>
        <taxon>Pseudonocardiaceae</taxon>
        <taxon>Kibdelosporangium</taxon>
    </lineage>
</organism>
<keyword evidence="2" id="KW-1133">Transmembrane helix</keyword>
<name>A0ABS4TK58_9PSEU</name>
<feature type="transmembrane region" description="Helical" evidence="2">
    <location>
        <begin position="301"/>
        <end position="321"/>
    </location>
</feature>
<evidence type="ECO:0008006" key="5">
    <source>
        <dbReference type="Google" id="ProtNLM"/>
    </source>
</evidence>
<dbReference type="InterPro" id="IPR011009">
    <property type="entry name" value="Kinase-like_dom_sf"/>
</dbReference>
<reference evidence="3 4" key="1">
    <citation type="submission" date="2021-03" db="EMBL/GenBank/DDBJ databases">
        <title>Sequencing the genomes of 1000 actinobacteria strains.</title>
        <authorList>
            <person name="Klenk H.-P."/>
        </authorList>
    </citation>
    <scope>NUCLEOTIDE SEQUENCE [LARGE SCALE GENOMIC DNA]</scope>
    <source>
        <strain evidence="3 4">DSM 46670</strain>
    </source>
</reference>
<feature type="region of interest" description="Disordered" evidence="1">
    <location>
        <begin position="279"/>
        <end position="298"/>
    </location>
</feature>
<sequence length="323" mass="36140">MSGQIEFVSCRDVWGVLRQIEIEDVNEFRTPGSVLDQRLVRVNGRNYVRKFVSRTAGRRDPQRYDLLENEIRAGCRLGQVFGERFPPDLAGLVAYNVDVEQPFALLREYVGAPAADQVRHFDDGQRKAFEQGLFRAMQNLGVAGIVHGAVTIDAVRWHDGRLQLVDFESAERVGELRRRRSLGQPTGVDQVDVRDDMLAAAILVRHVQPGVPSNGSSPDRSRDPDRLRALLDPVFDNPVDRRPYPADLLAKLRVDNRPPPHDDPDGLLAAGHDLFEHVSQGKLGSQEPEPPGKPSRRRGRWMRSFLALTVVLATTVIGLVVSK</sequence>
<dbReference type="Proteomes" id="UP001519332">
    <property type="component" value="Unassembled WGS sequence"/>
</dbReference>
<proteinExistence type="predicted"/>
<protein>
    <recommendedName>
        <fullName evidence="5">Protein kinase domain-containing protein</fullName>
    </recommendedName>
</protein>
<evidence type="ECO:0000313" key="3">
    <source>
        <dbReference type="EMBL" id="MBP2324814.1"/>
    </source>
</evidence>
<evidence type="ECO:0000256" key="1">
    <source>
        <dbReference type="SAM" id="MobiDB-lite"/>
    </source>
</evidence>
<comment type="caution">
    <text evidence="3">The sequence shown here is derived from an EMBL/GenBank/DDBJ whole genome shotgun (WGS) entry which is preliminary data.</text>
</comment>
<keyword evidence="4" id="KW-1185">Reference proteome</keyword>